<dbReference type="AlphaFoldDB" id="A0A0B2S903"/>
<protein>
    <submittedName>
        <fullName evidence="2">Uncharacterized protein</fullName>
    </submittedName>
</protein>
<accession>A0A0B2S903</accession>
<evidence type="ECO:0000313" key="2">
    <source>
        <dbReference type="EMBL" id="KHN41690.1"/>
    </source>
</evidence>
<proteinExistence type="predicted"/>
<name>A0A0B2S903_GLYSO</name>
<feature type="region of interest" description="Disordered" evidence="1">
    <location>
        <begin position="21"/>
        <end position="54"/>
    </location>
</feature>
<dbReference type="EMBL" id="KN644822">
    <property type="protein sequence ID" value="KHN41690.1"/>
    <property type="molecule type" value="Genomic_DNA"/>
</dbReference>
<sequence length="69" mass="7894">MTGTSEARKPVAYHIMLATSHQQRAKIKRNGDHRSPRQLKKKGSYSEKTYQKGPKRSGYQLGLAYFGRI</sequence>
<organism evidence="2">
    <name type="scientific">Glycine soja</name>
    <name type="common">Wild soybean</name>
    <dbReference type="NCBI Taxonomy" id="3848"/>
    <lineage>
        <taxon>Eukaryota</taxon>
        <taxon>Viridiplantae</taxon>
        <taxon>Streptophyta</taxon>
        <taxon>Embryophyta</taxon>
        <taxon>Tracheophyta</taxon>
        <taxon>Spermatophyta</taxon>
        <taxon>Magnoliopsida</taxon>
        <taxon>eudicotyledons</taxon>
        <taxon>Gunneridae</taxon>
        <taxon>Pentapetalae</taxon>
        <taxon>rosids</taxon>
        <taxon>fabids</taxon>
        <taxon>Fabales</taxon>
        <taxon>Fabaceae</taxon>
        <taxon>Papilionoideae</taxon>
        <taxon>50 kb inversion clade</taxon>
        <taxon>NPAAA clade</taxon>
        <taxon>indigoferoid/millettioid clade</taxon>
        <taxon>Phaseoleae</taxon>
        <taxon>Glycine</taxon>
        <taxon>Glycine subgen. Soja</taxon>
    </lineage>
</organism>
<reference evidence="2" key="1">
    <citation type="submission" date="2014-07" db="EMBL/GenBank/DDBJ databases">
        <title>Identification of a novel salt tolerance gene in wild soybean by whole-genome sequencing.</title>
        <authorList>
            <person name="Lam H.-M."/>
            <person name="Qi X."/>
            <person name="Li M.-W."/>
            <person name="Liu X."/>
            <person name="Xie M."/>
            <person name="Ni M."/>
            <person name="Xu X."/>
        </authorList>
    </citation>
    <scope>NUCLEOTIDE SEQUENCE [LARGE SCALE GENOMIC DNA]</scope>
    <source>
        <tissue evidence="2">Root</tissue>
    </source>
</reference>
<dbReference type="Proteomes" id="UP000053555">
    <property type="component" value="Unassembled WGS sequence"/>
</dbReference>
<evidence type="ECO:0000256" key="1">
    <source>
        <dbReference type="SAM" id="MobiDB-lite"/>
    </source>
</evidence>
<gene>
    <name evidence="2" type="ORF">glysoja_049373</name>
</gene>